<dbReference type="OrthoDB" id="23787at10239"/>
<dbReference type="KEGG" id="vg:30902724"/>
<dbReference type="EMBL" id="KX643370">
    <property type="protein sequence ID" value="AOC55232.1"/>
    <property type="molecule type" value="Genomic_DNA"/>
</dbReference>
<sequence length="80" mass="9285">MISSAMKDRETIKSFAKREIHFEEPVCHINVETDNMGRYKIHPQPLTGCHKVGQFYQTTEQPLTLRNGVKHRPCRCPCKS</sequence>
<keyword evidence="2" id="KW-1185">Reference proteome</keyword>
<protein>
    <submittedName>
        <fullName evidence="1">Uncharacterized protein</fullName>
    </submittedName>
</protein>
<gene>
    <name evidence="1" type="ORF">LCDVSa148R</name>
</gene>
<organism evidence="1 2">
    <name type="scientific">Lymphocystis disease virus 3</name>
    <dbReference type="NCBI Taxonomy" id="2560566"/>
    <lineage>
        <taxon>Viruses</taxon>
        <taxon>Varidnaviria</taxon>
        <taxon>Bamfordvirae</taxon>
        <taxon>Nucleocytoviricota</taxon>
        <taxon>Megaviricetes</taxon>
        <taxon>Pimascovirales</taxon>
        <taxon>Pimascovirales incertae sedis</taxon>
        <taxon>Iridoviridae</taxon>
        <taxon>Alphairidovirinae</taxon>
        <taxon>Lymphocystivirus</taxon>
        <taxon>Lymphocystivirus sparus1</taxon>
    </lineage>
</organism>
<evidence type="ECO:0000313" key="1">
    <source>
        <dbReference type="EMBL" id="AOC55232.1"/>
    </source>
</evidence>
<accession>A0A1B2RW56</accession>
<dbReference type="Proteomes" id="UP000149121">
    <property type="component" value="Segment"/>
</dbReference>
<name>A0A1B2RW56_9VIRU</name>
<reference evidence="1 2" key="1">
    <citation type="journal article" date="2016" name="J. Virol.">
        <title>Concurrence of Iridovirus, Polyomavirus, and a Unique Member of a New Group of Fish Papillomaviruses in Lymphocystis Disease-Affected Gilthead Sea Bream.</title>
        <authorList>
            <person name="Lopez-Bueno A."/>
            <person name="Mavian C."/>
            <person name="Labella A.M."/>
            <person name="Castro D."/>
            <person name="Borrego J.J."/>
            <person name="Alcami A."/>
            <person name="Alejo A."/>
        </authorList>
    </citation>
    <scope>NUCLEOTIDE SEQUENCE [LARGE SCALE GENOMIC DNA]</scope>
    <source>
        <strain evidence="1">SA9</strain>
    </source>
</reference>
<proteinExistence type="predicted"/>
<evidence type="ECO:0000313" key="2">
    <source>
        <dbReference type="Proteomes" id="UP000149121"/>
    </source>
</evidence>